<name>A0A2S1YMM3_9FLAO</name>
<proteinExistence type="predicted"/>
<evidence type="ECO:0000313" key="1">
    <source>
        <dbReference type="EMBL" id="AWK05334.1"/>
    </source>
</evidence>
<protein>
    <submittedName>
        <fullName evidence="1">Uncharacterized protein</fullName>
    </submittedName>
</protein>
<gene>
    <name evidence="1" type="ORF">HYN56_14255</name>
</gene>
<sequence>MKKALAKLSQIWLKPFSFLKFYHPAKAGRNSFFIQKQNKLHLILFLLIPKIIYLKTSVTIKPG</sequence>
<accession>A0A2S1YMM3</accession>
<keyword evidence="2" id="KW-1185">Reference proteome</keyword>
<dbReference type="Proteomes" id="UP000245250">
    <property type="component" value="Chromosome"/>
</dbReference>
<reference evidence="1 2" key="1">
    <citation type="submission" date="2018-05" db="EMBL/GenBank/DDBJ databases">
        <title>Genome sequencing of Flavobacterium sp. HYN0056.</title>
        <authorList>
            <person name="Yi H."/>
            <person name="Baek C."/>
        </authorList>
    </citation>
    <scope>NUCLEOTIDE SEQUENCE [LARGE SCALE GENOMIC DNA]</scope>
    <source>
        <strain evidence="1 2">HYN0056</strain>
    </source>
</reference>
<dbReference type="EMBL" id="CP029255">
    <property type="protein sequence ID" value="AWK05334.1"/>
    <property type="molecule type" value="Genomic_DNA"/>
</dbReference>
<dbReference type="KEGG" id="fcr:HYN56_14255"/>
<evidence type="ECO:0000313" key="2">
    <source>
        <dbReference type="Proteomes" id="UP000245250"/>
    </source>
</evidence>
<organism evidence="1 2">
    <name type="scientific">Flavobacterium crocinum</name>
    <dbReference type="NCBI Taxonomy" id="2183896"/>
    <lineage>
        <taxon>Bacteria</taxon>
        <taxon>Pseudomonadati</taxon>
        <taxon>Bacteroidota</taxon>
        <taxon>Flavobacteriia</taxon>
        <taxon>Flavobacteriales</taxon>
        <taxon>Flavobacteriaceae</taxon>
        <taxon>Flavobacterium</taxon>
    </lineage>
</organism>
<dbReference type="AlphaFoldDB" id="A0A2S1YMM3"/>